<evidence type="ECO:0000313" key="3">
    <source>
        <dbReference type="Proteomes" id="UP000299102"/>
    </source>
</evidence>
<sequence>MNSLSTFASPFKSKQDSRIAYRTSKPEPSALEERITCAAGVEKSAFKGNVSNTTDDTDDGEKDRQERLYQISQSHKSLAIHATGDEDRTFANGQCVSSYRTSHLRAPVHTWDPGFQYEFYVNLEVHMMEYKGEKHTPSWLQNDLEVAATY</sequence>
<dbReference type="EMBL" id="BGZK01000122">
    <property type="protein sequence ID" value="GBP20744.1"/>
    <property type="molecule type" value="Genomic_DNA"/>
</dbReference>
<name>A0A4C1U3V6_EUMVA</name>
<feature type="region of interest" description="Disordered" evidence="1">
    <location>
        <begin position="1"/>
        <end position="31"/>
    </location>
</feature>
<dbReference type="Proteomes" id="UP000299102">
    <property type="component" value="Unassembled WGS sequence"/>
</dbReference>
<evidence type="ECO:0000256" key="1">
    <source>
        <dbReference type="SAM" id="MobiDB-lite"/>
    </source>
</evidence>
<keyword evidence="3" id="KW-1185">Reference proteome</keyword>
<proteinExistence type="predicted"/>
<gene>
    <name evidence="2" type="ORF">EVAR_14469_1</name>
</gene>
<dbReference type="AlphaFoldDB" id="A0A4C1U3V6"/>
<comment type="caution">
    <text evidence="2">The sequence shown here is derived from an EMBL/GenBank/DDBJ whole genome shotgun (WGS) entry which is preliminary data.</text>
</comment>
<reference evidence="2 3" key="1">
    <citation type="journal article" date="2019" name="Commun. Biol.">
        <title>The bagworm genome reveals a unique fibroin gene that provides high tensile strength.</title>
        <authorList>
            <person name="Kono N."/>
            <person name="Nakamura H."/>
            <person name="Ohtoshi R."/>
            <person name="Tomita M."/>
            <person name="Numata K."/>
            <person name="Arakawa K."/>
        </authorList>
    </citation>
    <scope>NUCLEOTIDE SEQUENCE [LARGE SCALE GENOMIC DNA]</scope>
</reference>
<organism evidence="2 3">
    <name type="scientific">Eumeta variegata</name>
    <name type="common">Bagworm moth</name>
    <name type="synonym">Eumeta japonica</name>
    <dbReference type="NCBI Taxonomy" id="151549"/>
    <lineage>
        <taxon>Eukaryota</taxon>
        <taxon>Metazoa</taxon>
        <taxon>Ecdysozoa</taxon>
        <taxon>Arthropoda</taxon>
        <taxon>Hexapoda</taxon>
        <taxon>Insecta</taxon>
        <taxon>Pterygota</taxon>
        <taxon>Neoptera</taxon>
        <taxon>Endopterygota</taxon>
        <taxon>Lepidoptera</taxon>
        <taxon>Glossata</taxon>
        <taxon>Ditrysia</taxon>
        <taxon>Tineoidea</taxon>
        <taxon>Psychidae</taxon>
        <taxon>Oiketicinae</taxon>
        <taxon>Eumeta</taxon>
    </lineage>
</organism>
<accession>A0A4C1U3V6</accession>
<protein>
    <submittedName>
        <fullName evidence="2">Uncharacterized protein</fullName>
    </submittedName>
</protein>
<evidence type="ECO:0000313" key="2">
    <source>
        <dbReference type="EMBL" id="GBP20744.1"/>
    </source>
</evidence>